<dbReference type="SUPFAM" id="SSF54913">
    <property type="entry name" value="GlnB-like"/>
    <property type="match status" value="1"/>
</dbReference>
<reference evidence="3 4" key="2">
    <citation type="journal article" date="2019" name="PLoS Negl. Trop. Dis.">
        <title>Revisiting the worldwide diversity of Leptospira species in the environment.</title>
        <authorList>
            <person name="Vincent A.T."/>
            <person name="Schiettekatte O."/>
            <person name="Bourhy P."/>
            <person name="Veyrier F.J."/>
            <person name="Picardeau M."/>
        </authorList>
    </citation>
    <scope>NUCLEOTIDE SEQUENCE [LARGE SCALE GENOMIC DNA]</scope>
    <source>
        <strain evidence="1 3">201800280</strain>
        <strain evidence="4">201800281</strain>
    </source>
</reference>
<evidence type="ECO:0000313" key="2">
    <source>
        <dbReference type="EMBL" id="TGK88836.1"/>
    </source>
</evidence>
<dbReference type="OrthoDB" id="338669at2"/>
<dbReference type="EMBL" id="RQFM01000010">
    <property type="protein sequence ID" value="TGK88186.1"/>
    <property type="molecule type" value="Genomic_DNA"/>
</dbReference>
<proteinExistence type="predicted"/>
<reference evidence="2" key="1">
    <citation type="submission" date="2018-10" db="EMBL/GenBank/DDBJ databases">
        <authorList>
            <person name="Vincent A.T."/>
            <person name="Schiettekatte O."/>
            <person name="Bourhy P."/>
            <person name="Veyrier F.J."/>
            <person name="Picardeau M."/>
        </authorList>
    </citation>
    <scope>NUCLEOTIDE SEQUENCE</scope>
    <source>
        <strain evidence="2">201800281</strain>
    </source>
</reference>
<organism evidence="1 3">
    <name type="scientific">Leptospira bourretii</name>
    <dbReference type="NCBI Taxonomy" id="2484962"/>
    <lineage>
        <taxon>Bacteria</taxon>
        <taxon>Pseudomonadati</taxon>
        <taxon>Spirochaetota</taxon>
        <taxon>Spirochaetia</taxon>
        <taxon>Leptospirales</taxon>
        <taxon>Leptospiraceae</taxon>
        <taxon>Leptospira</taxon>
    </lineage>
</organism>
<evidence type="ECO:0000313" key="1">
    <source>
        <dbReference type="EMBL" id="TGK88186.1"/>
    </source>
</evidence>
<evidence type="ECO:0000313" key="4">
    <source>
        <dbReference type="Proteomes" id="UP000297918"/>
    </source>
</evidence>
<evidence type="ECO:0000313" key="3">
    <source>
        <dbReference type="Proteomes" id="UP000297394"/>
    </source>
</evidence>
<sequence length="374" mass="41896">MHFKQKAIRITAIVHRDLTDLVVSALKRNNIHYFHMEPGRYPVLAKRGWLLFDFYQNHSIIDTPVTIFEVSCEASTENFLLSLFRDAAELNIPGHGSVYSETIEFHSPLPTDYIVTTEEKTKTVGFSGLTGIFCILPRGSAEPIARLILQNGVAVPTISYGTGTGLRDQLGLLRITIPKEKEILKLVVHSSDAEHAMDFIIEVGRLDLPGRGFIFEFPIGRGLLNTKVSLEGPKQAASMDQIISALDQLYGNMEWRKKSNQFRQSARHRNYFEGVNVVINCKEESIESTLANLRKVGVSSSTISLNKLVHSKNEKNAFTPAREAANILIPKKNLSEVLSVLEETGFFGEETEGIVYTIEIPRAFSYQSKLGKRK</sequence>
<keyword evidence="4" id="KW-1185">Reference proteome</keyword>
<dbReference type="RefSeq" id="WP_135749503.1">
    <property type="nucleotide sequence ID" value="NZ_RQFL01000031.1"/>
</dbReference>
<dbReference type="Proteomes" id="UP000297394">
    <property type="component" value="Unassembled WGS sequence"/>
</dbReference>
<dbReference type="EMBL" id="RQFL01000031">
    <property type="protein sequence ID" value="TGK88836.1"/>
    <property type="molecule type" value="Genomic_DNA"/>
</dbReference>
<protein>
    <submittedName>
        <fullName evidence="1">Uncharacterized protein</fullName>
    </submittedName>
</protein>
<comment type="caution">
    <text evidence="1">The sequence shown here is derived from an EMBL/GenBank/DDBJ whole genome shotgun (WGS) entry which is preliminary data.</text>
</comment>
<dbReference type="Proteomes" id="UP000297918">
    <property type="component" value="Unassembled WGS sequence"/>
</dbReference>
<accession>A0A4R9IJ48</accession>
<dbReference type="AlphaFoldDB" id="A0A4R9IJ48"/>
<name>A0A4R9IJ48_9LEPT</name>
<gene>
    <name evidence="1" type="ORF">EHQ23_04900</name>
    <name evidence="2" type="ORF">EHQ26_17425</name>
</gene>
<dbReference type="InterPro" id="IPR011322">
    <property type="entry name" value="N-reg_PII-like_a/b"/>
</dbReference>